<gene>
    <name evidence="2" type="ORF">C4D60_Mb01t26640</name>
</gene>
<accession>A0A4V4H7P3</accession>
<reference evidence="2 3" key="1">
    <citation type="journal article" date="2019" name="Nat. Plants">
        <title>Genome sequencing of Musa balbisiana reveals subgenome evolution and function divergence in polyploid bananas.</title>
        <authorList>
            <person name="Yao X."/>
        </authorList>
    </citation>
    <scope>NUCLEOTIDE SEQUENCE [LARGE SCALE GENOMIC DNA]</scope>
    <source>
        <strain evidence="3">cv. DH-PKW</strain>
        <tissue evidence="2">Leaves</tissue>
    </source>
</reference>
<name>A0A4V4H7P3_MUSBA</name>
<protein>
    <submittedName>
        <fullName evidence="2">Uncharacterized protein</fullName>
    </submittedName>
</protein>
<evidence type="ECO:0000313" key="2">
    <source>
        <dbReference type="EMBL" id="THU64455.1"/>
    </source>
</evidence>
<comment type="caution">
    <text evidence="2">The sequence shown here is derived from an EMBL/GenBank/DDBJ whole genome shotgun (WGS) entry which is preliminary data.</text>
</comment>
<dbReference type="Proteomes" id="UP000317650">
    <property type="component" value="Chromosome 1"/>
</dbReference>
<organism evidence="2 3">
    <name type="scientific">Musa balbisiana</name>
    <name type="common">Banana</name>
    <dbReference type="NCBI Taxonomy" id="52838"/>
    <lineage>
        <taxon>Eukaryota</taxon>
        <taxon>Viridiplantae</taxon>
        <taxon>Streptophyta</taxon>
        <taxon>Embryophyta</taxon>
        <taxon>Tracheophyta</taxon>
        <taxon>Spermatophyta</taxon>
        <taxon>Magnoliopsida</taxon>
        <taxon>Liliopsida</taxon>
        <taxon>Zingiberales</taxon>
        <taxon>Musaceae</taxon>
        <taxon>Musa</taxon>
    </lineage>
</organism>
<proteinExistence type="predicted"/>
<feature type="region of interest" description="Disordered" evidence="1">
    <location>
        <begin position="1"/>
        <end position="34"/>
    </location>
</feature>
<dbReference type="AlphaFoldDB" id="A0A4V4H7P3"/>
<dbReference type="EMBL" id="PYDT01000004">
    <property type="protein sequence ID" value="THU64455.1"/>
    <property type="molecule type" value="Genomic_DNA"/>
</dbReference>
<evidence type="ECO:0000256" key="1">
    <source>
        <dbReference type="SAM" id="MobiDB-lite"/>
    </source>
</evidence>
<feature type="compositionally biased region" description="Acidic residues" evidence="1">
    <location>
        <begin position="18"/>
        <end position="34"/>
    </location>
</feature>
<evidence type="ECO:0000313" key="3">
    <source>
        <dbReference type="Proteomes" id="UP000317650"/>
    </source>
</evidence>
<keyword evidence="3" id="KW-1185">Reference proteome</keyword>
<sequence length="359" mass="38595">MANEKSVPERLRLAEAGGDGDDYNQYDQEEQDDADAEPLAAAPLVLLGALELPGAVLDVVGGAGDVVFDVVHLLPLGLHHHRHVQEHLVQLQQAALHLLGRVVPVLDLVYRGQHLPSPVLQHRLLHHPLALPVGDDPLDHLLLGGLPRHREVAPLHRLPVLRHHPLPQRLELHHQLLELYPQPVGDRGPGPVDGSALAAARQPPVGRVGPVHGLEPAADTTGHLEHPHDVGIDAIAEAAESLRLVEGLALLVGSLEPSEQVSDGGHLLLDEPGLLEEVPEVTVGVTGGHLDRDVVGRTGLQVLEGLFLEVGVAEEGFGHQVVHLSVELFFHREKGDGGSRPRKEREEECAVPLCRGRGC</sequence>
<feature type="compositionally biased region" description="Basic and acidic residues" evidence="1">
    <location>
        <begin position="1"/>
        <end position="13"/>
    </location>
</feature>